<dbReference type="STRING" id="342668.A0A1B8GT48"/>
<dbReference type="InterPro" id="IPR001128">
    <property type="entry name" value="Cyt_P450"/>
</dbReference>
<keyword evidence="4 5" id="KW-0349">Heme</keyword>
<dbReference type="PRINTS" id="PR00385">
    <property type="entry name" value="P450"/>
</dbReference>
<dbReference type="Gene3D" id="1.10.630.10">
    <property type="entry name" value="Cytochrome P450"/>
    <property type="match status" value="1"/>
</dbReference>
<dbReference type="InterPro" id="IPR050121">
    <property type="entry name" value="Cytochrome_P450_monoxygenase"/>
</dbReference>
<feature type="binding site" description="axial binding residue" evidence="4">
    <location>
        <position position="356"/>
    </location>
    <ligand>
        <name>heme</name>
        <dbReference type="ChEBI" id="CHEBI:30413"/>
    </ligand>
    <ligandPart>
        <name>Fe</name>
        <dbReference type="ChEBI" id="CHEBI:18248"/>
    </ligandPart>
</feature>
<dbReference type="GO" id="GO:0020037">
    <property type="term" value="F:heme binding"/>
    <property type="evidence" value="ECO:0007669"/>
    <property type="project" value="InterPro"/>
</dbReference>
<dbReference type="AlphaFoldDB" id="A0A1B8GT48"/>
<dbReference type="GO" id="GO:0004497">
    <property type="term" value="F:monooxygenase activity"/>
    <property type="evidence" value="ECO:0007669"/>
    <property type="project" value="UniProtKB-KW"/>
</dbReference>
<keyword evidence="3 4" id="KW-0408">Iron</keyword>
<evidence type="ECO:0000256" key="1">
    <source>
        <dbReference type="ARBA" id="ARBA00001971"/>
    </source>
</evidence>
<dbReference type="GeneID" id="28835657"/>
<dbReference type="PANTHER" id="PTHR24305">
    <property type="entry name" value="CYTOCHROME P450"/>
    <property type="match status" value="1"/>
</dbReference>
<comment type="cofactor">
    <cofactor evidence="1 4">
        <name>heme</name>
        <dbReference type="ChEBI" id="CHEBI:30413"/>
    </cofactor>
</comment>
<name>A0A1B8GT48_9PEZI</name>
<evidence type="ECO:0000256" key="5">
    <source>
        <dbReference type="RuleBase" id="RU000461"/>
    </source>
</evidence>
<sequence length="425" mass="47739">MPKTEFYDAYGAAHPNVFGMRDEALHSIRRRHMSHSFSISYVREMEQYLDLNIDILRKKIARFSSRNEVFDLKKVLHYYTIDVLGELAFSQSFGVQIADDESLVPPVVPHSLLAAATGAWPAQTQTLKRWLPKIPIRGLQNLFRGRAACARLASECVQRRIAALQDVKDEGMETLQRNDILTNLILAKHPDTGERLTQADLETEAFGFIIAGTHTTSATVSLLFYHLLHAPDIMARCATEIDENLPPLTAGQSSYSVADVETSLPYLRQCIRENFRITPVFTMPLARRVTAPEGVAISGRHIPHGTSIAVCNHAFHHDPAVWGPDHNTFDPTRWDNPETAARARYLMHFGLGGRQCIGKTVALSNIYKLSSTLLKEFDFELVDLNERLEVQMGAFRGRIPDLVSVGISDLAQPLMVKARQKRKVE</sequence>
<evidence type="ECO:0000256" key="3">
    <source>
        <dbReference type="ARBA" id="ARBA00023004"/>
    </source>
</evidence>
<dbReference type="RefSeq" id="XP_018132728.1">
    <property type="nucleotide sequence ID" value="XM_018271781.1"/>
</dbReference>
<dbReference type="PANTHER" id="PTHR24305:SF103">
    <property type="entry name" value="P450, PUTATIVE (EUROFUNG)-RELATED"/>
    <property type="match status" value="1"/>
</dbReference>
<protein>
    <submittedName>
        <fullName evidence="6">Uncharacterized protein</fullName>
    </submittedName>
</protein>
<dbReference type="PROSITE" id="PS00086">
    <property type="entry name" value="CYTOCHROME_P450"/>
    <property type="match status" value="1"/>
</dbReference>
<keyword evidence="5" id="KW-0560">Oxidoreductase</keyword>
<dbReference type="Proteomes" id="UP000091956">
    <property type="component" value="Unassembled WGS sequence"/>
</dbReference>
<accession>A0A1B8GT48</accession>
<comment type="similarity">
    <text evidence="5">Belongs to the cytochrome P450 family.</text>
</comment>
<dbReference type="GO" id="GO:0005506">
    <property type="term" value="F:iron ion binding"/>
    <property type="evidence" value="ECO:0007669"/>
    <property type="project" value="InterPro"/>
</dbReference>
<evidence type="ECO:0000256" key="4">
    <source>
        <dbReference type="PIRSR" id="PIRSR602401-1"/>
    </source>
</evidence>
<keyword evidence="7" id="KW-1185">Reference proteome</keyword>
<dbReference type="GO" id="GO:0016705">
    <property type="term" value="F:oxidoreductase activity, acting on paired donors, with incorporation or reduction of molecular oxygen"/>
    <property type="evidence" value="ECO:0007669"/>
    <property type="project" value="InterPro"/>
</dbReference>
<dbReference type="SUPFAM" id="SSF48264">
    <property type="entry name" value="Cytochrome P450"/>
    <property type="match status" value="1"/>
</dbReference>
<dbReference type="EMBL" id="KV460214">
    <property type="protein sequence ID" value="OBT98995.1"/>
    <property type="molecule type" value="Genomic_DNA"/>
</dbReference>
<proteinExistence type="inferred from homology"/>
<reference evidence="6 7" key="1">
    <citation type="submission" date="2016-03" db="EMBL/GenBank/DDBJ databases">
        <title>Comparative genomics of Pseudogymnoascus destructans, the fungus causing white-nose syndrome of bats.</title>
        <authorList>
            <person name="Palmer J.M."/>
            <person name="Drees K.P."/>
            <person name="Foster J.T."/>
            <person name="Lindner D.L."/>
        </authorList>
    </citation>
    <scope>NUCLEOTIDE SEQUENCE [LARGE SCALE GENOMIC DNA]</scope>
    <source>
        <strain evidence="6 7">UAMH 10579</strain>
    </source>
</reference>
<dbReference type="InterPro" id="IPR002401">
    <property type="entry name" value="Cyt_P450_E_grp-I"/>
</dbReference>
<gene>
    <name evidence="6" type="ORF">VE01_02271</name>
</gene>
<keyword evidence="5" id="KW-0503">Monooxygenase</keyword>
<evidence type="ECO:0000313" key="7">
    <source>
        <dbReference type="Proteomes" id="UP000091956"/>
    </source>
</evidence>
<dbReference type="PRINTS" id="PR00463">
    <property type="entry name" value="EP450I"/>
</dbReference>
<dbReference type="InterPro" id="IPR036396">
    <property type="entry name" value="Cyt_P450_sf"/>
</dbReference>
<keyword evidence="2 4" id="KW-0479">Metal-binding</keyword>
<reference evidence="7" key="2">
    <citation type="journal article" date="2018" name="Nat. Commun.">
        <title>Extreme sensitivity to ultraviolet light in the fungal pathogen causing white-nose syndrome of bats.</title>
        <authorList>
            <person name="Palmer J.M."/>
            <person name="Drees K.P."/>
            <person name="Foster J.T."/>
            <person name="Lindner D.L."/>
        </authorList>
    </citation>
    <scope>NUCLEOTIDE SEQUENCE [LARGE SCALE GENOMIC DNA]</scope>
    <source>
        <strain evidence="7">UAMH 10579</strain>
    </source>
</reference>
<organism evidence="6 7">
    <name type="scientific">Pseudogymnoascus verrucosus</name>
    <dbReference type="NCBI Taxonomy" id="342668"/>
    <lineage>
        <taxon>Eukaryota</taxon>
        <taxon>Fungi</taxon>
        <taxon>Dikarya</taxon>
        <taxon>Ascomycota</taxon>
        <taxon>Pezizomycotina</taxon>
        <taxon>Leotiomycetes</taxon>
        <taxon>Thelebolales</taxon>
        <taxon>Thelebolaceae</taxon>
        <taxon>Pseudogymnoascus</taxon>
    </lineage>
</organism>
<evidence type="ECO:0000256" key="2">
    <source>
        <dbReference type="ARBA" id="ARBA00022723"/>
    </source>
</evidence>
<dbReference type="InterPro" id="IPR017972">
    <property type="entry name" value="Cyt_P450_CS"/>
</dbReference>
<dbReference type="Pfam" id="PF00067">
    <property type="entry name" value="p450"/>
    <property type="match status" value="1"/>
</dbReference>
<evidence type="ECO:0000313" key="6">
    <source>
        <dbReference type="EMBL" id="OBT98995.1"/>
    </source>
</evidence>